<dbReference type="PROSITE" id="PS51257">
    <property type="entry name" value="PROKAR_LIPOPROTEIN"/>
    <property type="match status" value="1"/>
</dbReference>
<dbReference type="OrthoDB" id="6002199at2"/>
<proteinExistence type="predicted"/>
<evidence type="ECO:0000313" key="1">
    <source>
        <dbReference type="EMBL" id="TDK30996.1"/>
    </source>
</evidence>
<organism evidence="1 2">
    <name type="scientific">Luteimonas terrae</name>
    <dbReference type="NCBI Taxonomy" id="1530191"/>
    <lineage>
        <taxon>Bacteria</taxon>
        <taxon>Pseudomonadati</taxon>
        <taxon>Pseudomonadota</taxon>
        <taxon>Gammaproteobacteria</taxon>
        <taxon>Lysobacterales</taxon>
        <taxon>Lysobacteraceae</taxon>
        <taxon>Luteimonas</taxon>
    </lineage>
</organism>
<accession>A0A4R5U925</accession>
<comment type="caution">
    <text evidence="1">The sequence shown here is derived from an EMBL/GenBank/DDBJ whole genome shotgun (WGS) entry which is preliminary data.</text>
</comment>
<protein>
    <submittedName>
        <fullName evidence="1">Uncharacterized protein</fullName>
    </submittedName>
</protein>
<name>A0A4R5U925_9GAMM</name>
<sequence>MAQRIGRPDRHHTSPRRLAAVLVATTLTTTGCQGMAMTHDQPQPTSAAPQQGPLTEFPLRFLRHNFGIATYAVQEYTVIYANRPYSGGPRPALEDVHPNARKSARGGHISIRNFPPPAVVRWKSRDGTPLETQVDIGEIFKDELVLYDVPREEVSDRTPAINPDIVMEINDRTISVYMRAFISLKAPRFPDRPHSDSQDELVLAWSKTY</sequence>
<dbReference type="EMBL" id="SMTG01000004">
    <property type="protein sequence ID" value="TDK30996.1"/>
    <property type="molecule type" value="Genomic_DNA"/>
</dbReference>
<evidence type="ECO:0000313" key="2">
    <source>
        <dbReference type="Proteomes" id="UP000295543"/>
    </source>
</evidence>
<reference evidence="1 2" key="1">
    <citation type="submission" date="2019-03" db="EMBL/GenBank/DDBJ databases">
        <title>Luteimonas zhaokaii sp.nov., isolated from the rectal contents of Plateau pika in Yushu, Qinghai Province, China.</title>
        <authorList>
            <person name="Zhang G."/>
        </authorList>
    </citation>
    <scope>NUCLEOTIDE SEQUENCE [LARGE SCALE GENOMIC DNA]</scope>
    <source>
        <strain evidence="1 2">THG-MD21</strain>
    </source>
</reference>
<dbReference type="AlphaFoldDB" id="A0A4R5U925"/>
<dbReference type="Proteomes" id="UP000295543">
    <property type="component" value="Unassembled WGS sequence"/>
</dbReference>
<keyword evidence="2" id="KW-1185">Reference proteome</keyword>
<dbReference type="RefSeq" id="WP_133394049.1">
    <property type="nucleotide sequence ID" value="NZ_SMTG01000004.1"/>
</dbReference>
<gene>
    <name evidence="1" type="ORF">E2F49_11730</name>
</gene>